<keyword evidence="3" id="KW-1185">Reference proteome</keyword>
<name>A0ABS9NMK3_9NEIS</name>
<dbReference type="RefSeq" id="WP_238746352.1">
    <property type="nucleotide sequence ID" value="NZ_JAKOOW010000020.1"/>
</dbReference>
<evidence type="ECO:0000313" key="2">
    <source>
        <dbReference type="EMBL" id="MCG6503770.1"/>
    </source>
</evidence>
<dbReference type="EMBL" id="JAKOOW010000020">
    <property type="protein sequence ID" value="MCG6503770.1"/>
    <property type="molecule type" value="Genomic_DNA"/>
</dbReference>
<feature type="non-terminal residue" evidence="2">
    <location>
        <position position="1"/>
    </location>
</feature>
<comment type="caution">
    <text evidence="2">The sequence shown here is derived from an EMBL/GenBank/DDBJ whole genome shotgun (WGS) entry which is preliminary data.</text>
</comment>
<reference evidence="2 3" key="1">
    <citation type="submission" date="2022-02" db="EMBL/GenBank/DDBJ databases">
        <title>Genome sequence data of Kingella unionensis sp. nov. strain CICC 24913 (CCUG 75125).</title>
        <authorList>
            <person name="Xiao M."/>
        </authorList>
    </citation>
    <scope>NUCLEOTIDE SEQUENCE [LARGE SCALE GENOMIC DNA]</scope>
    <source>
        <strain evidence="2 3">CICC 24913</strain>
    </source>
</reference>
<proteinExistence type="predicted"/>
<organism evidence="2 3">
    <name type="scientific">Kingella pumchi</name>
    <dbReference type="NCBI Taxonomy" id="2779506"/>
    <lineage>
        <taxon>Bacteria</taxon>
        <taxon>Pseudomonadati</taxon>
        <taxon>Pseudomonadota</taxon>
        <taxon>Betaproteobacteria</taxon>
        <taxon>Neisseriales</taxon>
        <taxon>Neisseriaceae</taxon>
        <taxon>Kingella</taxon>
    </lineage>
</organism>
<sequence length="69" mass="7421">ETLLERREFANHISYQDQAGSLNPPAGHAAAADAATAAVAPQRIKSPDGRFSLPESSLYTVRPDRPGYL</sequence>
<evidence type="ECO:0000313" key="3">
    <source>
        <dbReference type="Proteomes" id="UP001298424"/>
    </source>
</evidence>
<gene>
    <name evidence="2" type="ORF">MB824_04560</name>
</gene>
<evidence type="ECO:0000256" key="1">
    <source>
        <dbReference type="SAM" id="MobiDB-lite"/>
    </source>
</evidence>
<accession>A0ABS9NMK3</accession>
<dbReference type="Proteomes" id="UP001298424">
    <property type="component" value="Unassembled WGS sequence"/>
</dbReference>
<feature type="non-terminal residue" evidence="2">
    <location>
        <position position="69"/>
    </location>
</feature>
<protein>
    <submittedName>
        <fullName evidence="2">Uncharacterized protein</fullName>
    </submittedName>
</protein>
<feature type="region of interest" description="Disordered" evidence="1">
    <location>
        <begin position="45"/>
        <end position="69"/>
    </location>
</feature>